<evidence type="ECO:0000313" key="1">
    <source>
        <dbReference type="EMBL" id="QDU08129.1"/>
    </source>
</evidence>
<gene>
    <name evidence="1" type="ORF">V202x_14920</name>
</gene>
<reference evidence="1 2" key="1">
    <citation type="submission" date="2019-03" db="EMBL/GenBank/DDBJ databases">
        <title>Deep-cultivation of Planctomycetes and their phenomic and genomic characterization uncovers novel biology.</title>
        <authorList>
            <person name="Wiegand S."/>
            <person name="Jogler M."/>
            <person name="Boedeker C."/>
            <person name="Pinto D."/>
            <person name="Vollmers J."/>
            <person name="Rivas-Marin E."/>
            <person name="Kohn T."/>
            <person name="Peeters S.H."/>
            <person name="Heuer A."/>
            <person name="Rast P."/>
            <person name="Oberbeckmann S."/>
            <person name="Bunk B."/>
            <person name="Jeske O."/>
            <person name="Meyerdierks A."/>
            <person name="Storesund J.E."/>
            <person name="Kallscheuer N."/>
            <person name="Luecker S."/>
            <person name="Lage O.M."/>
            <person name="Pohl T."/>
            <person name="Merkel B.J."/>
            <person name="Hornburger P."/>
            <person name="Mueller R.-W."/>
            <person name="Bruemmer F."/>
            <person name="Labrenz M."/>
            <person name="Spormann A.M."/>
            <person name="Op den Camp H."/>
            <person name="Overmann J."/>
            <person name="Amann R."/>
            <person name="Jetten M.S.M."/>
            <person name="Mascher T."/>
            <person name="Medema M.H."/>
            <person name="Devos D.P."/>
            <person name="Kaster A.-K."/>
            <person name="Ovreas L."/>
            <person name="Rohde M."/>
            <person name="Galperin M.Y."/>
            <person name="Jogler C."/>
        </authorList>
    </citation>
    <scope>NUCLEOTIDE SEQUENCE [LARGE SCALE GENOMIC DNA]</scope>
    <source>
        <strain evidence="1 2">V202</strain>
    </source>
</reference>
<sequence length="166" mass="18133">MYINQLIWIVILSFMTFTGCSGGQDIAKFKEGLVPVKGIINIDDKPVEGTQITFTPEETGAGRFAIGVTDETGKYHMMSPPGGSNIKPEDFPGVKPGKYRVTFSRFLLENGSVWDSRNSEEGPMNVGAKETIPVKFTNANTTSFTADISPTGNEALDFRVKSMAKR</sequence>
<dbReference type="AlphaFoldDB" id="A0A517WS95"/>
<dbReference type="EMBL" id="CP037422">
    <property type="protein sequence ID" value="QDU08129.1"/>
    <property type="molecule type" value="Genomic_DNA"/>
</dbReference>
<proteinExistence type="predicted"/>
<protein>
    <recommendedName>
        <fullName evidence="3">Carboxypeptidase regulatory-like domain-containing protein</fullName>
    </recommendedName>
</protein>
<accession>A0A517WS95</accession>
<evidence type="ECO:0008006" key="3">
    <source>
        <dbReference type="Google" id="ProtNLM"/>
    </source>
</evidence>
<name>A0A517WS95_9PLAN</name>
<keyword evidence="2" id="KW-1185">Reference proteome</keyword>
<organism evidence="1 2">
    <name type="scientific">Gimesia aquarii</name>
    <dbReference type="NCBI Taxonomy" id="2527964"/>
    <lineage>
        <taxon>Bacteria</taxon>
        <taxon>Pseudomonadati</taxon>
        <taxon>Planctomycetota</taxon>
        <taxon>Planctomycetia</taxon>
        <taxon>Planctomycetales</taxon>
        <taxon>Planctomycetaceae</taxon>
        <taxon>Gimesia</taxon>
    </lineage>
</organism>
<evidence type="ECO:0000313" key="2">
    <source>
        <dbReference type="Proteomes" id="UP000318384"/>
    </source>
</evidence>
<dbReference type="Proteomes" id="UP000318384">
    <property type="component" value="Chromosome"/>
</dbReference>
<dbReference type="RefSeq" id="WP_145172549.1">
    <property type="nucleotide sequence ID" value="NZ_CP037422.1"/>
</dbReference>